<sequence>MPRKGKRSRAQKVRWSRLNLADAAPLSPSTSDHQILIMPETPPQTSQLWKMENAPTPTHSPAYKLPAWPHEEPHIEEPQRRSKPIFSVRASHSQSDDRYHVFSRNHQCTCIALTFLAYHSEGSQFNTANLDRVLGMGDSLYVGPICSRPPDC</sequence>
<dbReference type="AlphaFoldDB" id="A0AA47PC83"/>
<evidence type="ECO:0000313" key="2">
    <source>
        <dbReference type="EMBL" id="KAK0155178.1"/>
    </source>
</evidence>
<accession>A0AA47PC83</accession>
<feature type="compositionally biased region" description="Basic residues" evidence="1">
    <location>
        <begin position="1"/>
        <end position="15"/>
    </location>
</feature>
<name>A0AA47PC83_MERPO</name>
<reference evidence="2" key="1">
    <citation type="journal article" date="2023" name="Front. Mar. Sci.">
        <title>A new Merluccius polli reference genome to investigate the effects of global change in West African waters.</title>
        <authorList>
            <person name="Mateo J.L."/>
            <person name="Blanco-Fernandez C."/>
            <person name="Garcia-Vazquez E."/>
            <person name="Machado-Schiaffino G."/>
        </authorList>
    </citation>
    <scope>NUCLEOTIDE SEQUENCE</scope>
    <source>
        <strain evidence="2">C29</strain>
        <tissue evidence="2">Fin</tissue>
    </source>
</reference>
<evidence type="ECO:0000256" key="1">
    <source>
        <dbReference type="SAM" id="MobiDB-lite"/>
    </source>
</evidence>
<dbReference type="Gene3D" id="3.90.70.120">
    <property type="match status" value="1"/>
</dbReference>
<dbReference type="Proteomes" id="UP001174136">
    <property type="component" value="Unassembled WGS sequence"/>
</dbReference>
<protein>
    <submittedName>
        <fullName evidence="2">Uncharacterized protein</fullName>
    </submittedName>
</protein>
<proteinExistence type="predicted"/>
<dbReference type="EMBL" id="JAOPHQ010000298">
    <property type="protein sequence ID" value="KAK0155178.1"/>
    <property type="molecule type" value="Genomic_DNA"/>
</dbReference>
<evidence type="ECO:0000313" key="3">
    <source>
        <dbReference type="Proteomes" id="UP001174136"/>
    </source>
</evidence>
<comment type="caution">
    <text evidence="2">The sequence shown here is derived from an EMBL/GenBank/DDBJ whole genome shotgun (WGS) entry which is preliminary data.</text>
</comment>
<keyword evidence="3" id="KW-1185">Reference proteome</keyword>
<gene>
    <name evidence="2" type="ORF">N1851_002503</name>
</gene>
<organism evidence="2 3">
    <name type="scientific">Merluccius polli</name>
    <name type="common">Benguela hake</name>
    <name type="synonym">Merluccius cadenati</name>
    <dbReference type="NCBI Taxonomy" id="89951"/>
    <lineage>
        <taxon>Eukaryota</taxon>
        <taxon>Metazoa</taxon>
        <taxon>Chordata</taxon>
        <taxon>Craniata</taxon>
        <taxon>Vertebrata</taxon>
        <taxon>Euteleostomi</taxon>
        <taxon>Actinopterygii</taxon>
        <taxon>Neopterygii</taxon>
        <taxon>Teleostei</taxon>
        <taxon>Neoteleostei</taxon>
        <taxon>Acanthomorphata</taxon>
        <taxon>Zeiogadaria</taxon>
        <taxon>Gadariae</taxon>
        <taxon>Gadiformes</taxon>
        <taxon>Gadoidei</taxon>
        <taxon>Merlucciidae</taxon>
        <taxon>Merluccius</taxon>
    </lineage>
</organism>
<feature type="region of interest" description="Disordered" evidence="1">
    <location>
        <begin position="1"/>
        <end position="66"/>
    </location>
</feature>